<reference evidence="1" key="1">
    <citation type="journal article" date="2015" name="Nature">
        <title>Complex archaea that bridge the gap between prokaryotes and eukaryotes.</title>
        <authorList>
            <person name="Spang A."/>
            <person name="Saw J.H."/>
            <person name="Jorgensen S.L."/>
            <person name="Zaremba-Niedzwiedzka K."/>
            <person name="Martijn J."/>
            <person name="Lind A.E."/>
            <person name="van Eijk R."/>
            <person name="Schleper C."/>
            <person name="Guy L."/>
            <person name="Ettema T.J."/>
        </authorList>
    </citation>
    <scope>NUCLEOTIDE SEQUENCE</scope>
</reference>
<protein>
    <submittedName>
        <fullName evidence="1">Uncharacterized protein</fullName>
    </submittedName>
</protein>
<dbReference type="AlphaFoldDB" id="A0A0F9B7R1"/>
<accession>A0A0F9B7R1</accession>
<dbReference type="EMBL" id="LAZR01050708">
    <property type="protein sequence ID" value="KKK86749.1"/>
    <property type="molecule type" value="Genomic_DNA"/>
</dbReference>
<evidence type="ECO:0000313" key="1">
    <source>
        <dbReference type="EMBL" id="KKK86749.1"/>
    </source>
</evidence>
<feature type="non-terminal residue" evidence="1">
    <location>
        <position position="47"/>
    </location>
</feature>
<gene>
    <name evidence="1" type="ORF">LCGC14_2760140</name>
</gene>
<sequence>MGVTLHTVNIVNGKTEDIEHWCASIYTANATGTEVAVPDPGDGYALC</sequence>
<name>A0A0F9B7R1_9ZZZZ</name>
<comment type="caution">
    <text evidence="1">The sequence shown here is derived from an EMBL/GenBank/DDBJ whole genome shotgun (WGS) entry which is preliminary data.</text>
</comment>
<proteinExistence type="predicted"/>
<organism evidence="1">
    <name type="scientific">marine sediment metagenome</name>
    <dbReference type="NCBI Taxonomy" id="412755"/>
    <lineage>
        <taxon>unclassified sequences</taxon>
        <taxon>metagenomes</taxon>
        <taxon>ecological metagenomes</taxon>
    </lineage>
</organism>